<dbReference type="GO" id="GO:0001732">
    <property type="term" value="P:formation of cytoplasmic translation initiation complex"/>
    <property type="evidence" value="ECO:0007669"/>
    <property type="project" value="UniProtKB-UniRule"/>
</dbReference>
<feature type="compositionally biased region" description="Basic residues" evidence="7">
    <location>
        <begin position="727"/>
        <end position="736"/>
    </location>
</feature>
<dbReference type="AlphaFoldDB" id="A0A438DUU1"/>
<dbReference type="EMBL" id="QGNW01001493">
    <property type="protein sequence ID" value="RVW39170.1"/>
    <property type="molecule type" value="Genomic_DNA"/>
</dbReference>
<evidence type="ECO:0000313" key="9">
    <source>
        <dbReference type="EMBL" id="RVW39170.1"/>
    </source>
</evidence>
<accession>A0A438DUU1</accession>
<keyword evidence="3 6" id="KW-0396">Initiation factor</keyword>
<evidence type="ECO:0000259" key="8">
    <source>
        <dbReference type="PROSITE" id="PS50250"/>
    </source>
</evidence>
<dbReference type="GO" id="GO:0005852">
    <property type="term" value="C:eukaryotic translation initiation factor 3 complex"/>
    <property type="evidence" value="ECO:0007669"/>
    <property type="project" value="UniProtKB-UniRule"/>
</dbReference>
<dbReference type="Pfam" id="PF01399">
    <property type="entry name" value="PCI"/>
    <property type="match status" value="1"/>
</dbReference>
<gene>
    <name evidence="9" type="primary">TIF3A1_0</name>
    <name evidence="9" type="ORF">CK203_078162</name>
</gene>
<dbReference type="FunFam" id="4.10.860.10:FF:000001">
    <property type="entry name" value="Eukaryotic translation initiation factor 3 subunit A"/>
    <property type="match status" value="1"/>
</dbReference>
<dbReference type="Gene3D" id="1.25.40.860">
    <property type="match status" value="1"/>
</dbReference>
<dbReference type="InterPro" id="IPR000717">
    <property type="entry name" value="PCI_dom"/>
</dbReference>
<evidence type="ECO:0000256" key="4">
    <source>
        <dbReference type="ARBA" id="ARBA00022884"/>
    </source>
</evidence>
<dbReference type="HAMAP" id="MF_03000">
    <property type="entry name" value="eIF3a"/>
    <property type="match status" value="1"/>
</dbReference>
<dbReference type="Gene3D" id="4.10.860.10">
    <property type="entry name" value="UVR domain"/>
    <property type="match status" value="1"/>
</dbReference>
<evidence type="ECO:0000256" key="6">
    <source>
        <dbReference type="HAMAP-Rule" id="MF_03000"/>
    </source>
</evidence>
<dbReference type="SMART" id="SM00088">
    <property type="entry name" value="PINT"/>
    <property type="match status" value="1"/>
</dbReference>
<evidence type="ECO:0000256" key="5">
    <source>
        <dbReference type="ARBA" id="ARBA00022917"/>
    </source>
</evidence>
<dbReference type="PANTHER" id="PTHR14005">
    <property type="entry name" value="EUKARYOTIC TRANSLATION INITIATION FACTOR 3, THETA SUBUNIT"/>
    <property type="match status" value="1"/>
</dbReference>
<sequence length="898" mass="104426">MATFAKPENALKRAEELINVGQKQDALQALHDLITSKRYRAWQKTLERIMFKYVELCVDMRRGRFAKDGLIQYRIVCQQVNVTSLEEVIKHFMHLSTEKAEQARNQAQALEEALDVDDLEADKRPEDLMLSYVSGEKGKDRSDRELVTPWFKFLWETYRTVLEILRNNSKLEALYAGPRDRPDLSAPESLQLYLDTRFEQLKIATELELWQEAFRSVEDIHGLMCMVKKNPQSIFDGRLLCQVNRNILVTPYDLTRGASHLELENEKERNLRMANLIGFNLEPKLDGREVLSRSALLSELVSKGVMTCVTQEVKDLYHLLEHEFLPLDLASRVQPLLAKISKLGGKLSSASSVSEVQLSQYVPALEKLATLRLLQQVSQVYQTMKIESLSKVIQFFDFSVVEKISVDAVKHGFIAMKVDHMKGVILFGNLGLESDRMRDHLTVFAEFLNKARALIHPPAKKASKLGDMLSGLAETVDKEHKRLLARKSIIEKRKEEQERNCWKWYFFEREEESKRLKLQKITEEAEQKRLASEYEQRKTQRILREIEERELEEAQALLQEAEKRSKKKGKKPIAEGEKVTKQSLMELALSEQLRERQEMEKKLQKLAKTMDYLERAKREEAAPLIEAAFQQRLVEEKAFHEHEQQQEIEISRQRHDGDLREKNRLVRMLDKKMIFQERVMNRRQAEYSRLRAEREERISQIIQSRKQEREAKRKMLFYLRSEEERMKRHVKRRKPVSVKAERRRKEEAERRAKLDEIAEKQRQRERELEEKEKLRREALLGRPTEVPPKPSEPPTGGRPLEPGSAAPAAAAAAAAPASGKYVPKFRRERGESAVQAPPLEPDRWGSRGAPNPESDRWGSRQDDRPPQPSDRWRRDDRGSSFGSGGGSRSSTWSSSPRR</sequence>
<comment type="subcellular location">
    <subcellularLocation>
        <location evidence="1 6">Cytoplasm</location>
    </subcellularLocation>
</comment>
<dbReference type="FunFam" id="1.25.40.860:FF:000006">
    <property type="entry name" value="Eukaryotic translation initiation factor 3 subunit A"/>
    <property type="match status" value="1"/>
</dbReference>
<proteinExistence type="inferred from homology"/>
<dbReference type="GO" id="GO:0003723">
    <property type="term" value="F:RNA binding"/>
    <property type="evidence" value="ECO:0007669"/>
    <property type="project" value="UniProtKB-UniRule"/>
</dbReference>
<feature type="compositionally biased region" description="Basic and acidic residues" evidence="7">
    <location>
        <begin position="739"/>
        <end position="779"/>
    </location>
</feature>
<feature type="compositionally biased region" description="Low complexity" evidence="7">
    <location>
        <begin position="888"/>
        <end position="898"/>
    </location>
</feature>
<keyword evidence="6" id="KW-0175">Coiled coil</keyword>
<dbReference type="PANTHER" id="PTHR14005:SF0">
    <property type="entry name" value="EUKARYOTIC TRANSLATION INITIATION FACTOR 3 SUBUNIT A"/>
    <property type="match status" value="1"/>
</dbReference>
<feature type="coiled-coil region" evidence="6">
    <location>
        <begin position="93"/>
        <end position="120"/>
    </location>
</feature>
<dbReference type="GO" id="GO:0003743">
    <property type="term" value="F:translation initiation factor activity"/>
    <property type="evidence" value="ECO:0007669"/>
    <property type="project" value="UniProtKB-UniRule"/>
</dbReference>
<keyword evidence="2 6" id="KW-0963">Cytoplasm</keyword>
<dbReference type="Pfam" id="PF22591">
    <property type="entry name" value="eIF3a_PCI_TPR-like"/>
    <property type="match status" value="2"/>
</dbReference>
<evidence type="ECO:0000256" key="1">
    <source>
        <dbReference type="ARBA" id="ARBA00004496"/>
    </source>
</evidence>
<evidence type="ECO:0000256" key="7">
    <source>
        <dbReference type="SAM" id="MobiDB-lite"/>
    </source>
</evidence>
<keyword evidence="5 6" id="KW-0648">Protein biosynthesis</keyword>
<organism evidence="9 10">
    <name type="scientific">Vitis vinifera</name>
    <name type="common">Grape</name>
    <dbReference type="NCBI Taxonomy" id="29760"/>
    <lineage>
        <taxon>Eukaryota</taxon>
        <taxon>Viridiplantae</taxon>
        <taxon>Streptophyta</taxon>
        <taxon>Embryophyta</taxon>
        <taxon>Tracheophyta</taxon>
        <taxon>Spermatophyta</taxon>
        <taxon>Magnoliopsida</taxon>
        <taxon>eudicotyledons</taxon>
        <taxon>Gunneridae</taxon>
        <taxon>Pentapetalae</taxon>
        <taxon>rosids</taxon>
        <taxon>Vitales</taxon>
        <taxon>Vitaceae</taxon>
        <taxon>Viteae</taxon>
        <taxon>Vitis</taxon>
    </lineage>
</organism>
<feature type="coiled-coil region" evidence="6">
    <location>
        <begin position="544"/>
        <end position="619"/>
    </location>
</feature>
<dbReference type="InterPro" id="IPR027512">
    <property type="entry name" value="EIF3A"/>
</dbReference>
<dbReference type="GO" id="GO:0033290">
    <property type="term" value="C:eukaryotic 48S preinitiation complex"/>
    <property type="evidence" value="ECO:0007669"/>
    <property type="project" value="UniProtKB-UniRule"/>
</dbReference>
<dbReference type="PROSITE" id="PS50250">
    <property type="entry name" value="PCI"/>
    <property type="match status" value="1"/>
</dbReference>
<keyword evidence="4 6" id="KW-0694">RNA-binding</keyword>
<comment type="function">
    <text evidence="6">RNA-binding component of the eukaryotic translation initiation factor 3 (eIF-3) complex, which is involved in protein synthesis of a specialized repertoire of mRNAs and, together with other initiation factors, stimulates binding of mRNA and methionyl-tRNAi to the 40S ribosome. The eIF-3 complex specifically targets and initiates translation of a subset of mRNAs involved in cell proliferation.</text>
</comment>
<feature type="region of interest" description="Disordered" evidence="7">
    <location>
        <begin position="726"/>
        <end position="898"/>
    </location>
</feature>
<reference evidence="9 10" key="1">
    <citation type="journal article" date="2018" name="PLoS Genet.">
        <title>Population sequencing reveals clonal diversity and ancestral inbreeding in the grapevine cultivar Chardonnay.</title>
        <authorList>
            <person name="Roach M.J."/>
            <person name="Johnson D.L."/>
            <person name="Bohlmann J."/>
            <person name="van Vuuren H.J."/>
            <person name="Jones S.J."/>
            <person name="Pretorius I.S."/>
            <person name="Schmidt S.A."/>
            <person name="Borneman A.R."/>
        </authorList>
    </citation>
    <scope>NUCLEOTIDE SEQUENCE [LARGE SCALE GENOMIC DNA]</scope>
    <source>
        <strain evidence="10">cv. Chardonnay</strain>
        <tissue evidence="9">Leaf</tissue>
    </source>
</reference>
<evidence type="ECO:0000256" key="3">
    <source>
        <dbReference type="ARBA" id="ARBA00022540"/>
    </source>
</evidence>
<feature type="compositionally biased region" description="Low complexity" evidence="7">
    <location>
        <begin position="794"/>
        <end position="817"/>
    </location>
</feature>
<protein>
    <recommendedName>
        <fullName evidence="6">Eukaryotic translation initiation factor 3 subunit A</fullName>
        <shortName evidence="6">eIF3a</shortName>
    </recommendedName>
    <alternativeName>
        <fullName evidence="6">Eukaryotic translation initiation factor 3 subunit 10</fullName>
    </alternativeName>
</protein>
<comment type="subunit">
    <text evidence="6">Component of the eukaryotic translation initiation factor 3 (eIF-3) complex.</text>
</comment>
<evidence type="ECO:0000256" key="2">
    <source>
        <dbReference type="ARBA" id="ARBA00022490"/>
    </source>
</evidence>
<feature type="domain" description="PCI" evidence="8">
    <location>
        <begin position="239"/>
        <end position="432"/>
    </location>
</feature>
<comment type="caution">
    <text evidence="9">The sequence shown here is derived from an EMBL/GenBank/DDBJ whole genome shotgun (WGS) entry which is preliminary data.</text>
</comment>
<comment type="similarity">
    <text evidence="6">Belongs to the eIF-3 subunit A family.</text>
</comment>
<dbReference type="InterPro" id="IPR054711">
    <property type="entry name" value="eIF3a_PCI_TPR-like"/>
</dbReference>
<dbReference type="Proteomes" id="UP000288805">
    <property type="component" value="Unassembled WGS sequence"/>
</dbReference>
<name>A0A438DUU1_VITVI</name>
<feature type="compositionally biased region" description="Basic and acidic residues" evidence="7">
    <location>
        <begin position="853"/>
        <end position="878"/>
    </location>
</feature>
<dbReference type="GO" id="GO:0016282">
    <property type="term" value="C:eukaryotic 43S preinitiation complex"/>
    <property type="evidence" value="ECO:0007669"/>
    <property type="project" value="UniProtKB-UniRule"/>
</dbReference>
<evidence type="ECO:0000313" key="10">
    <source>
        <dbReference type="Proteomes" id="UP000288805"/>
    </source>
</evidence>